<dbReference type="PANTHER" id="PTHR13914">
    <property type="entry name" value="PROLINE OXIDASE"/>
    <property type="match status" value="1"/>
</dbReference>
<dbReference type="PANTHER" id="PTHR13914:SF0">
    <property type="entry name" value="PROLINE DEHYDROGENASE 1, MITOCHONDRIAL"/>
    <property type="match status" value="1"/>
</dbReference>
<name>A0A1T5F1X4_9FLAO</name>
<reference evidence="3 4" key="1">
    <citation type="submission" date="2017-02" db="EMBL/GenBank/DDBJ databases">
        <authorList>
            <person name="Peterson S.W."/>
        </authorList>
    </citation>
    <scope>NUCLEOTIDE SEQUENCE [LARGE SCALE GENOMIC DNA]</scope>
    <source>
        <strain evidence="3 4">DSM 22323</strain>
    </source>
</reference>
<dbReference type="Proteomes" id="UP000191112">
    <property type="component" value="Unassembled WGS sequence"/>
</dbReference>
<sequence>MLNFEDSNFIQDMSIFNDTKLAFADKTDAQLKKAFWMFKAIENPSLTSVGVSMLNFVVRNNFPFVDGIVKQTLFEQFCGGETREESMKVVKTLFKHRIGSIFDYSIEGKVDEETFDAFCKEIKDIVRFSVGNPAIPFVVFKPTAFGRIDLYEEVGKGAELTTSQKAEWERVVKRFDDVCKLCYESDKKVMVDAEETWMQGAADQLCEEMMEKYNKEKPIVWNTIQMYRTGRLEYMAEHLERAKEKGYFIGYKIVRGAYMEKERARAAEKGYPDPIQPNKEASDINYNAGIDFMMNNLDRVSAFFGTHNEKSTELIMDKMQAKGLEHDNPHVYFGQLYGMSDNISYYLADKGYNVAKYLPYGPVKDVVPYLTRRAQENTSVAGQTGRELGLIEKELKRRKQA</sequence>
<dbReference type="SUPFAM" id="SSF51730">
    <property type="entry name" value="FAD-linked oxidoreductase"/>
    <property type="match status" value="1"/>
</dbReference>
<protein>
    <submittedName>
        <fullName evidence="3">L-proline dehydrogenase</fullName>
    </submittedName>
</protein>
<evidence type="ECO:0000259" key="2">
    <source>
        <dbReference type="Pfam" id="PF01619"/>
    </source>
</evidence>
<dbReference type="STRING" id="619805.SAMN05660477_01706"/>
<dbReference type="InterPro" id="IPR015659">
    <property type="entry name" value="Proline_oxidase"/>
</dbReference>
<accession>A0A1T5F1X4</accession>
<dbReference type="InterPro" id="IPR002872">
    <property type="entry name" value="Proline_DH_dom"/>
</dbReference>
<dbReference type="GO" id="GO:0071949">
    <property type="term" value="F:FAD binding"/>
    <property type="evidence" value="ECO:0007669"/>
    <property type="project" value="TreeGrafter"/>
</dbReference>
<evidence type="ECO:0000313" key="3">
    <source>
        <dbReference type="EMBL" id="SKB90048.1"/>
    </source>
</evidence>
<organism evidence="3 4">
    <name type="scientific">Soonwooa buanensis</name>
    <dbReference type="NCBI Taxonomy" id="619805"/>
    <lineage>
        <taxon>Bacteria</taxon>
        <taxon>Pseudomonadati</taxon>
        <taxon>Bacteroidota</taxon>
        <taxon>Flavobacteriia</taxon>
        <taxon>Flavobacteriales</taxon>
        <taxon>Weeksellaceae</taxon>
        <taxon>Chryseobacterium group</taxon>
        <taxon>Soonwooa</taxon>
    </lineage>
</organism>
<proteinExistence type="predicted"/>
<keyword evidence="4" id="KW-1185">Reference proteome</keyword>
<keyword evidence="1" id="KW-0560">Oxidoreductase</keyword>
<evidence type="ECO:0000313" key="4">
    <source>
        <dbReference type="Proteomes" id="UP000191112"/>
    </source>
</evidence>
<dbReference type="Gene3D" id="3.20.20.220">
    <property type="match status" value="1"/>
</dbReference>
<dbReference type="GO" id="GO:0004657">
    <property type="term" value="F:proline dehydrogenase activity"/>
    <property type="evidence" value="ECO:0007669"/>
    <property type="project" value="InterPro"/>
</dbReference>
<dbReference type="GO" id="GO:0010133">
    <property type="term" value="P:L-proline catabolic process to L-glutamate"/>
    <property type="evidence" value="ECO:0007669"/>
    <property type="project" value="TreeGrafter"/>
</dbReference>
<evidence type="ECO:0000256" key="1">
    <source>
        <dbReference type="ARBA" id="ARBA00023002"/>
    </source>
</evidence>
<dbReference type="InterPro" id="IPR029041">
    <property type="entry name" value="FAD-linked_oxidoreductase-like"/>
</dbReference>
<dbReference type="Pfam" id="PF01619">
    <property type="entry name" value="Pro_dh"/>
    <property type="match status" value="1"/>
</dbReference>
<feature type="domain" description="Proline dehydrogenase" evidence="2">
    <location>
        <begin position="88"/>
        <end position="384"/>
    </location>
</feature>
<dbReference type="AlphaFoldDB" id="A0A1T5F1X4"/>
<dbReference type="EMBL" id="FUYZ01000005">
    <property type="protein sequence ID" value="SKB90048.1"/>
    <property type="molecule type" value="Genomic_DNA"/>
</dbReference>
<gene>
    <name evidence="3" type="ORF">SAMN05660477_01706</name>
</gene>